<dbReference type="GO" id="GO:0003697">
    <property type="term" value="F:single-stranded DNA binding"/>
    <property type="evidence" value="ECO:0007669"/>
    <property type="project" value="Ensembl"/>
</dbReference>
<protein>
    <submittedName>
        <fullName evidence="3">RAD51 associated protein 1</fullName>
    </submittedName>
</protein>
<proteinExistence type="predicted"/>
<feature type="domain" description="RAD51 interacting motif" evidence="2">
    <location>
        <begin position="314"/>
        <end position="351"/>
    </location>
</feature>
<organism evidence="3 4">
    <name type="scientific">Pan troglodytes</name>
    <name type="common">Chimpanzee</name>
    <dbReference type="NCBI Taxonomy" id="9598"/>
    <lineage>
        <taxon>Eukaryota</taxon>
        <taxon>Metazoa</taxon>
        <taxon>Chordata</taxon>
        <taxon>Craniata</taxon>
        <taxon>Vertebrata</taxon>
        <taxon>Euteleostomi</taxon>
        <taxon>Mammalia</taxon>
        <taxon>Eutheria</taxon>
        <taxon>Euarchontoglires</taxon>
        <taxon>Primates</taxon>
        <taxon>Haplorrhini</taxon>
        <taxon>Catarrhini</taxon>
        <taxon>Hominidae</taxon>
        <taxon>Pan</taxon>
    </lineage>
</organism>
<dbReference type="VGNC" id="VGNC:5562">
    <property type="gene designation" value="RAD51AP1"/>
</dbReference>
<dbReference type="GO" id="GO:0005634">
    <property type="term" value="C:nucleus"/>
    <property type="evidence" value="ECO:0007669"/>
    <property type="project" value="Ensembl"/>
</dbReference>
<dbReference type="Pfam" id="PF15696">
    <property type="entry name" value="RAD51_interact"/>
    <property type="match status" value="1"/>
</dbReference>
<feature type="region of interest" description="Disordered" evidence="1">
    <location>
        <begin position="34"/>
        <end position="80"/>
    </location>
</feature>
<dbReference type="InParanoid" id="A0A2I3RFK1"/>
<feature type="compositionally biased region" description="Low complexity" evidence="1">
    <location>
        <begin position="309"/>
        <end position="325"/>
    </location>
</feature>
<evidence type="ECO:0000259" key="2">
    <source>
        <dbReference type="Pfam" id="PF15696"/>
    </source>
</evidence>
<evidence type="ECO:0000313" key="4">
    <source>
        <dbReference type="Proteomes" id="UP000002277"/>
    </source>
</evidence>
<dbReference type="AlphaFoldDB" id="A0A2I3RFK1"/>
<accession>A0A2I3RFK1</accession>
<evidence type="ECO:0000256" key="1">
    <source>
        <dbReference type="SAM" id="MobiDB-lite"/>
    </source>
</evidence>
<feature type="compositionally biased region" description="Acidic residues" evidence="1">
    <location>
        <begin position="191"/>
        <end position="224"/>
    </location>
</feature>
<feature type="compositionally biased region" description="Polar residues" evidence="1">
    <location>
        <begin position="135"/>
        <end position="147"/>
    </location>
</feature>
<dbReference type="GO" id="GO:0003690">
    <property type="term" value="F:double-stranded DNA binding"/>
    <property type="evidence" value="ECO:0007669"/>
    <property type="project" value="Ensembl"/>
</dbReference>
<dbReference type="GO" id="GO:0010845">
    <property type="term" value="P:positive regulation of reciprocal meiotic recombination"/>
    <property type="evidence" value="ECO:0007669"/>
    <property type="project" value="Ensembl"/>
</dbReference>
<dbReference type="GO" id="GO:1905168">
    <property type="term" value="P:positive regulation of double-strand break repair via homologous recombination"/>
    <property type="evidence" value="ECO:0007669"/>
    <property type="project" value="Ensembl"/>
</dbReference>
<dbReference type="Bgee" id="ENSPTRG00000004554">
    <property type="expression patterns" value="Expressed in bone marrow and 16 other cell types or tissues"/>
</dbReference>
<evidence type="ECO:0000313" key="3">
    <source>
        <dbReference type="Ensembl" id="ENSPTRP00000063157.1"/>
    </source>
</evidence>
<dbReference type="GO" id="GO:0000785">
    <property type="term" value="C:chromatin"/>
    <property type="evidence" value="ECO:0007669"/>
    <property type="project" value="Ensembl"/>
</dbReference>
<keyword evidence="4" id="KW-1185">Reference proteome</keyword>
<feature type="region of interest" description="Disordered" evidence="1">
    <location>
        <begin position="185"/>
        <end position="325"/>
    </location>
</feature>
<dbReference type="FunCoup" id="A0A2I3RFK1">
    <property type="interactions" value="1583"/>
</dbReference>
<gene>
    <name evidence="3 5" type="primary">RAD51AP1</name>
</gene>
<feature type="compositionally biased region" description="Basic and acidic residues" evidence="1">
    <location>
        <begin position="232"/>
        <end position="250"/>
    </location>
</feature>
<dbReference type="EMBL" id="AACZ04028147">
    <property type="status" value="NOT_ANNOTATED_CDS"/>
    <property type="molecule type" value="Genomic_DNA"/>
</dbReference>
<evidence type="ECO:0000313" key="5">
    <source>
        <dbReference type="VGNC" id="VGNC:5562"/>
    </source>
</evidence>
<dbReference type="GO" id="GO:0000724">
    <property type="term" value="P:double-strand break repair via homologous recombination"/>
    <property type="evidence" value="ECO:0007669"/>
    <property type="project" value="Ensembl"/>
</dbReference>
<dbReference type="InterPro" id="IPR031419">
    <property type="entry name" value="RAD51_interact"/>
</dbReference>
<feature type="region of interest" description="Disordered" evidence="1">
    <location>
        <begin position="118"/>
        <end position="147"/>
    </location>
</feature>
<dbReference type="GeneTree" id="ENSGT00940000153414"/>
<dbReference type="Proteomes" id="UP000002277">
    <property type="component" value="Chromosome 12"/>
</dbReference>
<dbReference type="GO" id="GO:0071479">
    <property type="term" value="P:cellular response to ionizing radiation"/>
    <property type="evidence" value="ECO:0007669"/>
    <property type="project" value="Ensembl"/>
</dbReference>
<feature type="compositionally biased region" description="Basic and acidic residues" evidence="1">
    <location>
        <begin position="42"/>
        <end position="75"/>
    </location>
</feature>
<reference evidence="3 4" key="1">
    <citation type="journal article" date="2005" name="Nature">
        <title>Initial sequence of the chimpanzee genome and comparison with the human genome.</title>
        <authorList>
            <consortium name="Chimpanzee sequencing and analysis consortium"/>
        </authorList>
    </citation>
    <scope>NUCLEOTIDE SEQUENCE [LARGE SCALE GENOMIC DNA]</scope>
</reference>
<dbReference type="GO" id="GO:0036297">
    <property type="term" value="P:interstrand cross-link repair"/>
    <property type="evidence" value="ECO:0007669"/>
    <property type="project" value="Ensembl"/>
</dbReference>
<sequence length="355" mass="38985">MKKFCFGHRHKKPVNYSQFDHSDSDDDFVSATVPLNKKSRTAPKELKQDKPKPNLNNLRKEEIPVQEKTPKKRLPEGTFSIPASAVPCTKMALDDKLYQRDLEVALALSVKELPTVTTNVQNSQDKSIEKHGSSKIETMNKSPHISNCSVASDYLDLDKITVEDDVGRVQGKRKAASKAAVQQRKILLEGSDGDSANDTEPDFAPGEDSEDDSDFCESEDNDEDFSMRKSKVKEIKKKEVKVKSPVEKKEKKSKSKCNALVTSVDSAPAAVKSESQSSPKKVSLSSDTTRKPLEIRSPSAESKKPKWVPPAASGGSRSSSSPLVVVSVKSPNQSLRLGLSRLARVKPLHPNTTST</sequence>
<dbReference type="GO" id="GO:0062037">
    <property type="term" value="F:D-loop DNA binding"/>
    <property type="evidence" value="ECO:0007669"/>
    <property type="project" value="Ensembl"/>
</dbReference>
<dbReference type="InterPro" id="IPR052003">
    <property type="entry name" value="HR_DNA-Binding_Protein"/>
</dbReference>
<name>A0A2I3RFK1_PANTR</name>
<dbReference type="PANTHER" id="PTHR15361">
    <property type="entry name" value="RAD51/NUKS-INTERACTING PROTEIN"/>
    <property type="match status" value="1"/>
</dbReference>
<dbReference type="Ensembl" id="ENSPTRT00000100848.1">
    <property type="protein sequence ID" value="ENSPTRP00000063157.1"/>
    <property type="gene ID" value="ENSPTRG00000004554.6"/>
</dbReference>
<feature type="compositionally biased region" description="Low complexity" evidence="1">
    <location>
        <begin position="272"/>
        <end position="286"/>
    </location>
</feature>
<reference evidence="3" key="2">
    <citation type="submission" date="2025-08" db="UniProtKB">
        <authorList>
            <consortium name="Ensembl"/>
        </authorList>
    </citation>
    <scope>IDENTIFICATION</scope>
</reference>
<reference evidence="3" key="3">
    <citation type="submission" date="2025-09" db="UniProtKB">
        <authorList>
            <consortium name="Ensembl"/>
        </authorList>
    </citation>
    <scope>IDENTIFICATION</scope>
</reference>
<dbReference type="GO" id="GO:0032991">
    <property type="term" value="C:protein-containing complex"/>
    <property type="evidence" value="ECO:0007669"/>
    <property type="project" value="Ensembl"/>
</dbReference>
<dbReference type="GO" id="GO:0003723">
    <property type="term" value="F:RNA binding"/>
    <property type="evidence" value="ECO:0007669"/>
    <property type="project" value="Ensembl"/>
</dbReference>
<dbReference type="PANTHER" id="PTHR15361:SF4">
    <property type="entry name" value="RAD51-ASSOCIATED PROTEIN 1"/>
    <property type="match status" value="1"/>
</dbReference>